<keyword evidence="2" id="KW-1185">Reference proteome</keyword>
<protein>
    <submittedName>
        <fullName evidence="1">Uncharacterized protein</fullName>
    </submittedName>
</protein>
<dbReference type="HOGENOM" id="CLU_2867912_0_0_1"/>
<dbReference type="EMBL" id="KI925454">
    <property type="protein sequence ID" value="ETW87132.1"/>
    <property type="molecule type" value="Genomic_DNA"/>
</dbReference>
<dbReference type="AlphaFoldDB" id="W4KMT8"/>
<dbReference type="RefSeq" id="XP_009541071.1">
    <property type="nucleotide sequence ID" value="XM_009542776.1"/>
</dbReference>
<dbReference type="GeneID" id="20668072"/>
<accession>W4KMT8</accession>
<sequence length="64" mass="7312">MRHTAWGDGCLGISGYNLFFPLVALDRERWILLIESASIFLVDQRIRLVSVRPTCSFLDKIEDG</sequence>
<dbReference type="KEGG" id="hir:HETIRDRAFT_166662"/>
<dbReference type="Proteomes" id="UP000030671">
    <property type="component" value="Unassembled WGS sequence"/>
</dbReference>
<gene>
    <name evidence="1" type="ORF">HETIRDRAFT_166662</name>
</gene>
<organism evidence="1 2">
    <name type="scientific">Heterobasidion irregulare (strain TC 32-1)</name>
    <dbReference type="NCBI Taxonomy" id="747525"/>
    <lineage>
        <taxon>Eukaryota</taxon>
        <taxon>Fungi</taxon>
        <taxon>Dikarya</taxon>
        <taxon>Basidiomycota</taxon>
        <taxon>Agaricomycotina</taxon>
        <taxon>Agaricomycetes</taxon>
        <taxon>Russulales</taxon>
        <taxon>Bondarzewiaceae</taxon>
        <taxon>Heterobasidion</taxon>
        <taxon>Heterobasidion annosum species complex</taxon>
    </lineage>
</organism>
<proteinExistence type="predicted"/>
<evidence type="ECO:0000313" key="2">
    <source>
        <dbReference type="Proteomes" id="UP000030671"/>
    </source>
</evidence>
<evidence type="ECO:0000313" key="1">
    <source>
        <dbReference type="EMBL" id="ETW87132.1"/>
    </source>
</evidence>
<name>W4KMT8_HETIT</name>
<reference evidence="1 2" key="1">
    <citation type="journal article" date="2012" name="New Phytol.">
        <title>Insight into trade-off between wood decay and parasitism from the genome of a fungal forest pathogen.</title>
        <authorList>
            <person name="Olson A."/>
            <person name="Aerts A."/>
            <person name="Asiegbu F."/>
            <person name="Belbahri L."/>
            <person name="Bouzid O."/>
            <person name="Broberg A."/>
            <person name="Canback B."/>
            <person name="Coutinho P.M."/>
            <person name="Cullen D."/>
            <person name="Dalman K."/>
            <person name="Deflorio G."/>
            <person name="van Diepen L.T."/>
            <person name="Dunand C."/>
            <person name="Duplessis S."/>
            <person name="Durling M."/>
            <person name="Gonthier P."/>
            <person name="Grimwood J."/>
            <person name="Fossdal C.G."/>
            <person name="Hansson D."/>
            <person name="Henrissat B."/>
            <person name="Hietala A."/>
            <person name="Himmelstrand K."/>
            <person name="Hoffmeister D."/>
            <person name="Hogberg N."/>
            <person name="James T.Y."/>
            <person name="Karlsson M."/>
            <person name="Kohler A."/>
            <person name="Kues U."/>
            <person name="Lee Y.H."/>
            <person name="Lin Y.C."/>
            <person name="Lind M."/>
            <person name="Lindquist E."/>
            <person name="Lombard V."/>
            <person name="Lucas S."/>
            <person name="Lunden K."/>
            <person name="Morin E."/>
            <person name="Murat C."/>
            <person name="Park J."/>
            <person name="Raffaello T."/>
            <person name="Rouze P."/>
            <person name="Salamov A."/>
            <person name="Schmutz J."/>
            <person name="Solheim H."/>
            <person name="Stahlberg J."/>
            <person name="Velez H."/>
            <person name="de Vries R.P."/>
            <person name="Wiebenga A."/>
            <person name="Woodward S."/>
            <person name="Yakovlev I."/>
            <person name="Garbelotto M."/>
            <person name="Martin F."/>
            <person name="Grigoriev I.V."/>
            <person name="Stenlid J."/>
        </authorList>
    </citation>
    <scope>NUCLEOTIDE SEQUENCE [LARGE SCALE GENOMIC DNA]</scope>
    <source>
        <strain evidence="1 2">TC 32-1</strain>
    </source>
</reference>
<dbReference type="InParanoid" id="W4KMT8"/>